<dbReference type="Pfam" id="PF13367">
    <property type="entry name" value="PrsW-protease"/>
    <property type="match status" value="1"/>
</dbReference>
<name>A0A401LA34_9FIRM</name>
<keyword evidence="12" id="KW-1185">Reference proteome</keyword>
<accession>A0A401LA34</accession>
<comment type="caution">
    <text evidence="11">The sequence shown here is derived from an EMBL/GenBank/DDBJ whole genome shotgun (WGS) entry which is preliminary data.</text>
</comment>
<gene>
    <name evidence="11" type="primary">prsW</name>
    <name evidence="11" type="ORF">KGMB03357_00370</name>
</gene>
<dbReference type="InterPro" id="IPR023596">
    <property type="entry name" value="Peptidase_PrsW_arch/bac"/>
</dbReference>
<dbReference type="GO" id="GO:0006508">
    <property type="term" value="P:proteolysis"/>
    <property type="evidence" value="ECO:0007669"/>
    <property type="project" value="UniProtKB-KW"/>
</dbReference>
<evidence type="ECO:0000313" key="12">
    <source>
        <dbReference type="Proteomes" id="UP000287361"/>
    </source>
</evidence>
<comment type="subcellular location">
    <subcellularLocation>
        <location evidence="1">Cell membrane</location>
        <topology evidence="1">Multi-pass membrane protein</topology>
    </subcellularLocation>
</comment>
<proteinExistence type="inferred from homology"/>
<evidence type="ECO:0000256" key="3">
    <source>
        <dbReference type="ARBA" id="ARBA00018997"/>
    </source>
</evidence>
<protein>
    <recommendedName>
        <fullName evidence="3">Protease PrsW</fullName>
    </recommendedName>
</protein>
<evidence type="ECO:0000256" key="5">
    <source>
        <dbReference type="ARBA" id="ARBA00022670"/>
    </source>
</evidence>
<keyword evidence="8 10" id="KW-1133">Transmembrane helix</keyword>
<feature type="transmembrane region" description="Helical" evidence="10">
    <location>
        <begin position="132"/>
        <end position="151"/>
    </location>
</feature>
<reference evidence="11 12" key="1">
    <citation type="submission" date="2018-10" db="EMBL/GenBank/DDBJ databases">
        <title>Draft Genome Sequence of Anaerotignum sp. KCTC 15736.</title>
        <authorList>
            <person name="Choi S.H."/>
            <person name="Kim J.S."/>
            <person name="Kang S.W."/>
            <person name="Lee J.S."/>
            <person name="Park S.H."/>
        </authorList>
    </citation>
    <scope>NUCLEOTIDE SEQUENCE [LARGE SCALE GENOMIC DNA]</scope>
    <source>
        <strain evidence="11 12">KCTC 15736</strain>
    </source>
</reference>
<keyword evidence="7" id="KW-0378">Hydrolase</keyword>
<dbReference type="PANTHER" id="PTHR36844">
    <property type="entry name" value="PROTEASE PRSW"/>
    <property type="match status" value="1"/>
</dbReference>
<organism evidence="11 12">
    <name type="scientific">Anaerotignum faecicola</name>
    <dbReference type="NCBI Taxonomy" id="2358141"/>
    <lineage>
        <taxon>Bacteria</taxon>
        <taxon>Bacillati</taxon>
        <taxon>Bacillota</taxon>
        <taxon>Clostridia</taxon>
        <taxon>Lachnospirales</taxon>
        <taxon>Anaerotignaceae</taxon>
        <taxon>Anaerotignum</taxon>
    </lineage>
</organism>
<evidence type="ECO:0000256" key="6">
    <source>
        <dbReference type="ARBA" id="ARBA00022692"/>
    </source>
</evidence>
<keyword evidence="6 10" id="KW-0812">Transmembrane</keyword>
<keyword evidence="5 11" id="KW-0645">Protease</keyword>
<keyword evidence="4" id="KW-1003">Cell membrane</keyword>
<dbReference type="Proteomes" id="UP000287361">
    <property type="component" value="Unassembled WGS sequence"/>
</dbReference>
<dbReference type="GO" id="GO:0005886">
    <property type="term" value="C:plasma membrane"/>
    <property type="evidence" value="ECO:0007669"/>
    <property type="project" value="UniProtKB-SubCell"/>
</dbReference>
<dbReference type="EMBL" id="BHVZ01000001">
    <property type="protein sequence ID" value="GCB28376.1"/>
    <property type="molecule type" value="Genomic_DNA"/>
</dbReference>
<dbReference type="GO" id="GO:0008233">
    <property type="term" value="F:peptidase activity"/>
    <property type="evidence" value="ECO:0007669"/>
    <property type="project" value="UniProtKB-KW"/>
</dbReference>
<evidence type="ECO:0000256" key="8">
    <source>
        <dbReference type="ARBA" id="ARBA00022989"/>
    </source>
</evidence>
<keyword evidence="9 10" id="KW-0472">Membrane</keyword>
<evidence type="ECO:0000256" key="2">
    <source>
        <dbReference type="ARBA" id="ARBA00009165"/>
    </source>
</evidence>
<feature type="transmembrane region" description="Helical" evidence="10">
    <location>
        <begin position="30"/>
        <end position="52"/>
    </location>
</feature>
<comment type="similarity">
    <text evidence="2">Belongs to the protease PrsW family.</text>
</comment>
<feature type="transmembrane region" description="Helical" evidence="10">
    <location>
        <begin position="99"/>
        <end position="120"/>
    </location>
</feature>
<sequence length="224" mass="25958">MLVELASTPVAAGLFFLYIKDKYEKEPWKMLFLGVLFGLYTAAVVYALGSFLEERFPHEETPFYTAFFSSAGVEEAVKFLFLFFLIWGNRNFNEPLDGIVYGVFVSLGFAWAENVIYVTHPILGGYETALERALLSVPGHGLFGVRMGYYFALGKYRNRKRYLPLAFFSPYLAHALYNYFLLKREPVFWLFFSVLEVRLWGFGLKRIKELQNCSPFREKVSKES</sequence>
<evidence type="ECO:0000256" key="7">
    <source>
        <dbReference type="ARBA" id="ARBA00022801"/>
    </source>
</evidence>
<dbReference type="AlphaFoldDB" id="A0A401LA34"/>
<dbReference type="OrthoDB" id="5504276at2"/>
<dbReference type="PANTHER" id="PTHR36844:SF1">
    <property type="entry name" value="PROTEASE PRSW"/>
    <property type="match status" value="1"/>
</dbReference>
<evidence type="ECO:0000256" key="4">
    <source>
        <dbReference type="ARBA" id="ARBA00022475"/>
    </source>
</evidence>
<evidence type="ECO:0000256" key="1">
    <source>
        <dbReference type="ARBA" id="ARBA00004651"/>
    </source>
</evidence>
<dbReference type="PIRSF" id="PIRSF016933">
    <property type="entry name" value="PrsW"/>
    <property type="match status" value="1"/>
</dbReference>
<dbReference type="InterPro" id="IPR026898">
    <property type="entry name" value="PrsW"/>
</dbReference>
<evidence type="ECO:0000313" key="11">
    <source>
        <dbReference type="EMBL" id="GCB28376.1"/>
    </source>
</evidence>
<evidence type="ECO:0000256" key="9">
    <source>
        <dbReference type="ARBA" id="ARBA00023136"/>
    </source>
</evidence>
<evidence type="ECO:0000256" key="10">
    <source>
        <dbReference type="SAM" id="Phobius"/>
    </source>
</evidence>
<feature type="transmembrane region" description="Helical" evidence="10">
    <location>
        <begin position="64"/>
        <end position="87"/>
    </location>
</feature>